<dbReference type="GO" id="GO:0005829">
    <property type="term" value="C:cytosol"/>
    <property type="evidence" value="ECO:0007669"/>
    <property type="project" value="TreeGrafter"/>
</dbReference>
<dbReference type="InterPro" id="IPR016084">
    <property type="entry name" value="Haem_Oase-like_multi-hlx"/>
</dbReference>
<accession>A0A1N6UPJ9</accession>
<evidence type="ECO:0000256" key="1">
    <source>
        <dbReference type="RuleBase" id="RU363093"/>
    </source>
</evidence>
<keyword evidence="1" id="KW-0378">Hydrolase</keyword>
<dbReference type="SUPFAM" id="SSF48613">
    <property type="entry name" value="Heme oxygenase-like"/>
    <property type="match status" value="1"/>
</dbReference>
<dbReference type="GO" id="GO:0009228">
    <property type="term" value="P:thiamine biosynthetic process"/>
    <property type="evidence" value="ECO:0007669"/>
    <property type="project" value="UniProtKB-KW"/>
</dbReference>
<comment type="similarity">
    <text evidence="1">Belongs to the TenA family.</text>
</comment>
<sequence length="217" mass="24874">MQDWYKLAREQTDYILEAIKEQSFIKELMNGTLSTEVFQFYINQDAMYLAEYKKVLAAIGVKCEYADDTQFFLDSATGIINVENALHQIFLKDNQLVHEPSPTCELYTSYLTRMVANHSLEEALAAVLPCFTIYKEIGDYIQANQTNKADNPYQDWIDTYGGEAFAASVNNAIAITNKYAANAPVNVLKRMESAFEKASKLEWMFWDSAYNKEAWKI</sequence>
<dbReference type="EC" id="3.5.99.2" evidence="1"/>
<reference evidence="4" key="1">
    <citation type="submission" date="2017-01" db="EMBL/GenBank/DDBJ databases">
        <authorList>
            <person name="Varghese N."/>
            <person name="Submissions S."/>
        </authorList>
    </citation>
    <scope>NUCLEOTIDE SEQUENCE [LARGE SCALE GENOMIC DNA]</scope>
    <source>
        <strain evidence="4">DSM 15366</strain>
    </source>
</reference>
<gene>
    <name evidence="3" type="ORF">SAMN05421797_102419</name>
</gene>
<dbReference type="GO" id="GO:0009229">
    <property type="term" value="P:thiamine diphosphate biosynthetic process"/>
    <property type="evidence" value="ECO:0007669"/>
    <property type="project" value="UniProtKB-UniPathway"/>
</dbReference>
<dbReference type="RefSeq" id="WP_076548365.1">
    <property type="nucleotide sequence ID" value="NZ_FTMA01000002.1"/>
</dbReference>
<dbReference type="InterPro" id="IPR027574">
    <property type="entry name" value="Thiaminase_II"/>
</dbReference>
<evidence type="ECO:0000259" key="2">
    <source>
        <dbReference type="Pfam" id="PF03070"/>
    </source>
</evidence>
<dbReference type="InterPro" id="IPR004305">
    <property type="entry name" value="Thiaminase-2/PQQC"/>
</dbReference>
<dbReference type="NCBIfam" id="TIGR04306">
    <property type="entry name" value="salvage_TenA"/>
    <property type="match status" value="1"/>
</dbReference>
<dbReference type="InterPro" id="IPR050967">
    <property type="entry name" value="Thiamine_Salvage_TenA"/>
</dbReference>
<dbReference type="UniPathway" id="UPA00060"/>
<comment type="catalytic activity">
    <reaction evidence="1">
        <text>4-amino-5-aminomethyl-2-methylpyrimidine + H2O = 4-amino-5-hydroxymethyl-2-methylpyrimidine + NH4(+)</text>
        <dbReference type="Rhea" id="RHEA:31799"/>
        <dbReference type="ChEBI" id="CHEBI:15377"/>
        <dbReference type="ChEBI" id="CHEBI:16892"/>
        <dbReference type="ChEBI" id="CHEBI:28938"/>
        <dbReference type="ChEBI" id="CHEBI:63416"/>
        <dbReference type="EC" id="3.5.99.2"/>
    </reaction>
</comment>
<dbReference type="PANTHER" id="PTHR43198:SF2">
    <property type="entry name" value="SI:CH1073-67J19.1-RELATED"/>
    <property type="match status" value="1"/>
</dbReference>
<keyword evidence="1" id="KW-0784">Thiamine biosynthesis</keyword>
<proteinExistence type="inferred from homology"/>
<evidence type="ECO:0000313" key="3">
    <source>
        <dbReference type="EMBL" id="SIQ67544.1"/>
    </source>
</evidence>
<comment type="catalytic activity">
    <reaction evidence="1">
        <text>thiamine + H2O = 5-(2-hydroxyethyl)-4-methylthiazole + 4-amino-5-hydroxymethyl-2-methylpyrimidine + H(+)</text>
        <dbReference type="Rhea" id="RHEA:17509"/>
        <dbReference type="ChEBI" id="CHEBI:15377"/>
        <dbReference type="ChEBI" id="CHEBI:15378"/>
        <dbReference type="ChEBI" id="CHEBI:16892"/>
        <dbReference type="ChEBI" id="CHEBI:17957"/>
        <dbReference type="ChEBI" id="CHEBI:18385"/>
        <dbReference type="EC" id="3.5.99.2"/>
    </reaction>
</comment>
<dbReference type="AlphaFoldDB" id="A0A1N6UPJ9"/>
<name>A0A1N6UPJ9_9FLAO</name>
<dbReference type="OrthoDB" id="34166at2"/>
<comment type="function">
    <text evidence="1">Catalyzes an amino-pyrimidine hydrolysis reaction at the C5' of the pyrimidine moiety of thiamine compounds, a reaction that is part of a thiamine salvage pathway.</text>
</comment>
<organism evidence="3 4">
    <name type="scientific">Maribacter ulvicola</name>
    <dbReference type="NCBI Taxonomy" id="228959"/>
    <lineage>
        <taxon>Bacteria</taxon>
        <taxon>Pseudomonadati</taxon>
        <taxon>Bacteroidota</taxon>
        <taxon>Flavobacteriia</taxon>
        <taxon>Flavobacteriales</taxon>
        <taxon>Flavobacteriaceae</taxon>
        <taxon>Maribacter</taxon>
    </lineage>
</organism>
<feature type="domain" description="Thiaminase-2/PQQC" evidence="2">
    <location>
        <begin position="23"/>
        <end position="211"/>
    </location>
</feature>
<evidence type="ECO:0000313" key="4">
    <source>
        <dbReference type="Proteomes" id="UP000186953"/>
    </source>
</evidence>
<dbReference type="GO" id="GO:0050334">
    <property type="term" value="F:thiaminase activity"/>
    <property type="evidence" value="ECO:0007669"/>
    <property type="project" value="UniProtKB-EC"/>
</dbReference>
<comment type="pathway">
    <text evidence="1">Cofactor biosynthesis; thiamine diphosphate biosynthesis.</text>
</comment>
<dbReference type="Proteomes" id="UP000186953">
    <property type="component" value="Unassembled WGS sequence"/>
</dbReference>
<dbReference type="EMBL" id="FTMA01000002">
    <property type="protein sequence ID" value="SIQ67544.1"/>
    <property type="molecule type" value="Genomic_DNA"/>
</dbReference>
<dbReference type="Gene3D" id="1.20.910.10">
    <property type="entry name" value="Heme oxygenase-like"/>
    <property type="match status" value="1"/>
</dbReference>
<dbReference type="STRING" id="228959.SAMN05421797_102419"/>
<keyword evidence="4" id="KW-1185">Reference proteome</keyword>
<dbReference type="PANTHER" id="PTHR43198">
    <property type="entry name" value="BIFUNCTIONAL TH2 PROTEIN"/>
    <property type="match status" value="1"/>
</dbReference>
<protein>
    <recommendedName>
        <fullName evidence="1">Aminopyrimidine aminohydrolase</fullName>
        <ecNumber evidence="1">3.5.99.2</ecNumber>
    </recommendedName>
</protein>
<dbReference type="CDD" id="cd19365">
    <property type="entry name" value="TenA_C-like"/>
    <property type="match status" value="1"/>
</dbReference>
<dbReference type="Pfam" id="PF03070">
    <property type="entry name" value="TENA_THI-4"/>
    <property type="match status" value="1"/>
</dbReference>